<dbReference type="SMART" id="SM00956">
    <property type="entry name" value="RQC"/>
    <property type="match status" value="1"/>
</dbReference>
<evidence type="ECO:0000256" key="12">
    <source>
        <dbReference type="ARBA" id="ARBA00023172"/>
    </source>
</evidence>
<dbReference type="FunFam" id="1.10.10.10:FF:000175">
    <property type="entry name" value="ATP-dependent DNA helicase RecQ"/>
    <property type="match status" value="1"/>
</dbReference>
<dbReference type="Pfam" id="PF00570">
    <property type="entry name" value="HRDC"/>
    <property type="match status" value="1"/>
</dbReference>
<dbReference type="GO" id="GO:0003677">
    <property type="term" value="F:DNA binding"/>
    <property type="evidence" value="ECO:0007669"/>
    <property type="project" value="UniProtKB-KW"/>
</dbReference>
<evidence type="ECO:0000256" key="5">
    <source>
        <dbReference type="ARBA" id="ARBA00022741"/>
    </source>
</evidence>
<dbReference type="InterPro" id="IPR027417">
    <property type="entry name" value="P-loop_NTPase"/>
</dbReference>
<reference evidence="21 22" key="1">
    <citation type="journal article" date="2010" name="ISME J.">
        <title>Fine-scale evolution: genomic, phenotypic and ecological differentiation in two coexisting Salinibacter ruber strains.</title>
        <authorList>
            <person name="Pena A."/>
            <person name="Teeling H."/>
            <person name="Huerta-Cepas J."/>
            <person name="Santos F."/>
            <person name="Yarza P."/>
            <person name="Brito-Echeverria J."/>
            <person name="Lucio M."/>
            <person name="Schmitt-Kopplin P."/>
            <person name="Meseguer I."/>
            <person name="Schenowitz C."/>
            <person name="Dossat C."/>
            <person name="Barbe V."/>
            <person name="Dopazo J."/>
            <person name="Rossello-Mora R."/>
            <person name="Schuler M."/>
            <person name="Glockner F.O."/>
            <person name="Amann R."/>
            <person name="Gabaldon T."/>
            <person name="Anton J."/>
        </authorList>
    </citation>
    <scope>NUCLEOTIDE SEQUENCE [LARGE SCALE GENOMIC DNA]</scope>
    <source>
        <strain evidence="21 22">M8</strain>
    </source>
</reference>
<protein>
    <recommendedName>
        <fullName evidence="16">DNA helicase RecQ</fullName>
        <ecNumber evidence="16">5.6.2.4</ecNumber>
    </recommendedName>
</protein>
<dbReference type="FunFam" id="3.40.50.300:FF:000296">
    <property type="entry name" value="ATP-dependent DNA helicase RecQ"/>
    <property type="match status" value="1"/>
</dbReference>
<dbReference type="SUPFAM" id="SSF47819">
    <property type="entry name" value="HRDC-like"/>
    <property type="match status" value="1"/>
</dbReference>
<comment type="similarity">
    <text evidence="3">Belongs to the helicase family. RecQ subfamily.</text>
</comment>
<feature type="domain" description="Helicase ATP-binding" evidence="19">
    <location>
        <begin position="43"/>
        <end position="211"/>
    </location>
</feature>
<evidence type="ECO:0000313" key="21">
    <source>
        <dbReference type="EMBL" id="CBH23294.1"/>
    </source>
</evidence>
<comment type="cofactor">
    <cofactor evidence="2">
        <name>Zn(2+)</name>
        <dbReference type="ChEBI" id="CHEBI:29105"/>
    </cofactor>
</comment>
<dbReference type="PATRIC" id="fig|761659.10.peg.428"/>
<dbReference type="InterPro" id="IPR044876">
    <property type="entry name" value="HRDC_dom_sf"/>
</dbReference>
<dbReference type="InterPro" id="IPR014001">
    <property type="entry name" value="Helicase_ATP-bd"/>
</dbReference>
<evidence type="ECO:0000256" key="16">
    <source>
        <dbReference type="NCBIfam" id="TIGR01389"/>
    </source>
</evidence>
<dbReference type="Pfam" id="PF09382">
    <property type="entry name" value="RQC"/>
    <property type="match status" value="1"/>
</dbReference>
<dbReference type="InterPro" id="IPR011545">
    <property type="entry name" value="DEAD/DEAH_box_helicase_dom"/>
</dbReference>
<dbReference type="Pfam" id="PF00271">
    <property type="entry name" value="Helicase_C"/>
    <property type="match status" value="1"/>
</dbReference>
<dbReference type="GO" id="GO:0009378">
    <property type="term" value="F:four-way junction helicase activity"/>
    <property type="evidence" value="ECO:0007669"/>
    <property type="project" value="TreeGrafter"/>
</dbReference>
<feature type="domain" description="Helicase C-terminal" evidence="20">
    <location>
        <begin position="233"/>
        <end position="384"/>
    </location>
</feature>
<evidence type="ECO:0000256" key="2">
    <source>
        <dbReference type="ARBA" id="ARBA00001947"/>
    </source>
</evidence>
<evidence type="ECO:0000259" key="20">
    <source>
        <dbReference type="PROSITE" id="PS51194"/>
    </source>
</evidence>
<dbReference type="GO" id="GO:0006260">
    <property type="term" value="P:DNA replication"/>
    <property type="evidence" value="ECO:0007669"/>
    <property type="project" value="InterPro"/>
</dbReference>
<dbReference type="InterPro" id="IPR001650">
    <property type="entry name" value="Helicase_C-like"/>
</dbReference>
<dbReference type="SMART" id="SM00341">
    <property type="entry name" value="HRDC"/>
    <property type="match status" value="1"/>
</dbReference>
<comment type="catalytic activity">
    <reaction evidence="15">
        <text>Couples ATP hydrolysis with the unwinding of duplex DNA by translocating in the 3'-5' direction.</text>
        <dbReference type="EC" id="5.6.2.4"/>
    </reaction>
</comment>
<dbReference type="GO" id="GO:0005524">
    <property type="term" value="F:ATP binding"/>
    <property type="evidence" value="ECO:0007669"/>
    <property type="project" value="UniProtKB-KW"/>
</dbReference>
<evidence type="ECO:0000256" key="15">
    <source>
        <dbReference type="ARBA" id="ARBA00034617"/>
    </source>
</evidence>
<dbReference type="InterPro" id="IPR004589">
    <property type="entry name" value="DNA_helicase_ATP-dep_RecQ"/>
</dbReference>
<dbReference type="InterPro" id="IPR010997">
    <property type="entry name" value="HRDC-like_sf"/>
</dbReference>
<dbReference type="CDD" id="cd17920">
    <property type="entry name" value="DEXHc_RecQ"/>
    <property type="match status" value="1"/>
</dbReference>
<keyword evidence="5" id="KW-0547">Nucleotide-binding</keyword>
<organism evidence="21 22">
    <name type="scientific">Salinibacter ruber (strain M8)</name>
    <dbReference type="NCBI Taxonomy" id="761659"/>
    <lineage>
        <taxon>Bacteria</taxon>
        <taxon>Pseudomonadati</taxon>
        <taxon>Rhodothermota</taxon>
        <taxon>Rhodothermia</taxon>
        <taxon>Rhodothermales</taxon>
        <taxon>Salinibacteraceae</taxon>
        <taxon>Salinibacter</taxon>
    </lineage>
</organism>
<dbReference type="InterPro" id="IPR018982">
    <property type="entry name" value="RQC_domain"/>
</dbReference>
<keyword evidence="11" id="KW-0238">DNA-binding</keyword>
<dbReference type="EC" id="5.6.2.4" evidence="16"/>
<dbReference type="Gene3D" id="1.10.10.10">
    <property type="entry name" value="Winged helix-like DNA-binding domain superfamily/Winged helix DNA-binding domain"/>
    <property type="match status" value="1"/>
</dbReference>
<reference evidence="22" key="2">
    <citation type="submission" date="2010-04" db="EMBL/GenBank/DDBJ databases">
        <title>Genome sequence of Salinibacter ruber M8.</title>
        <authorList>
            <consortium name="Genoscope"/>
        </authorList>
    </citation>
    <scope>NUCLEOTIDE SEQUENCE [LARGE SCALE GENOMIC DNA]</scope>
    <source>
        <strain evidence="22">M8</strain>
    </source>
</reference>
<dbReference type="GO" id="GO:0046872">
    <property type="term" value="F:metal ion binding"/>
    <property type="evidence" value="ECO:0007669"/>
    <property type="project" value="UniProtKB-KW"/>
</dbReference>
<evidence type="ECO:0000256" key="17">
    <source>
        <dbReference type="SAM" id="MobiDB-lite"/>
    </source>
</evidence>
<keyword evidence="13" id="KW-0234">DNA repair</keyword>
<dbReference type="GO" id="GO:0016787">
    <property type="term" value="F:hydrolase activity"/>
    <property type="evidence" value="ECO:0007669"/>
    <property type="project" value="UniProtKB-KW"/>
</dbReference>
<accession>D5H5I9</accession>
<dbReference type="Pfam" id="PF16124">
    <property type="entry name" value="RecQ_Zn_bind"/>
    <property type="match status" value="1"/>
</dbReference>
<evidence type="ECO:0000259" key="18">
    <source>
        <dbReference type="PROSITE" id="PS50967"/>
    </source>
</evidence>
<keyword evidence="7 21" id="KW-0378">Hydrolase</keyword>
<dbReference type="HOGENOM" id="CLU_001103_14_3_10"/>
<dbReference type="Gene3D" id="1.10.150.80">
    <property type="entry name" value="HRDC domain"/>
    <property type="match status" value="1"/>
</dbReference>
<dbReference type="GO" id="GO:0043138">
    <property type="term" value="F:3'-5' DNA helicase activity"/>
    <property type="evidence" value="ECO:0007669"/>
    <property type="project" value="UniProtKB-EC"/>
</dbReference>
<dbReference type="EMBL" id="FP565814">
    <property type="protein sequence ID" value="CBH23294.1"/>
    <property type="molecule type" value="Genomic_DNA"/>
</dbReference>
<evidence type="ECO:0000313" key="22">
    <source>
        <dbReference type="Proteomes" id="UP000000933"/>
    </source>
</evidence>
<dbReference type="InterPro" id="IPR002121">
    <property type="entry name" value="HRDC_dom"/>
</dbReference>
<evidence type="ECO:0000256" key="8">
    <source>
        <dbReference type="ARBA" id="ARBA00022806"/>
    </source>
</evidence>
<feature type="domain" description="HRDC" evidence="18">
    <location>
        <begin position="547"/>
        <end position="621"/>
    </location>
</feature>
<dbReference type="Pfam" id="PF00270">
    <property type="entry name" value="DEAD"/>
    <property type="match status" value="1"/>
</dbReference>
<dbReference type="PROSITE" id="PS51194">
    <property type="entry name" value="HELICASE_CTER"/>
    <property type="match status" value="1"/>
</dbReference>
<dbReference type="SUPFAM" id="SSF52540">
    <property type="entry name" value="P-loop containing nucleoside triphosphate hydrolases"/>
    <property type="match status" value="2"/>
</dbReference>
<dbReference type="GO" id="GO:0006281">
    <property type="term" value="P:DNA repair"/>
    <property type="evidence" value="ECO:0007669"/>
    <property type="project" value="UniProtKB-KW"/>
</dbReference>
<dbReference type="SMART" id="SM00490">
    <property type="entry name" value="HELICc"/>
    <property type="match status" value="1"/>
</dbReference>
<dbReference type="GO" id="GO:0009432">
    <property type="term" value="P:SOS response"/>
    <property type="evidence" value="ECO:0007669"/>
    <property type="project" value="UniProtKB-UniRule"/>
</dbReference>
<evidence type="ECO:0000256" key="13">
    <source>
        <dbReference type="ARBA" id="ARBA00023204"/>
    </source>
</evidence>
<dbReference type="NCBIfam" id="TIGR00614">
    <property type="entry name" value="recQ_fam"/>
    <property type="match status" value="1"/>
</dbReference>
<sequence>MSLCLRVLHSRLCSMDVTHADPTHVLQSVFGYETFRPYQEPVVQRLVDGGDALVLMPTGGGKSLCYQIPAMVRDGPGIVVSPLISLMQDQVDALQQVGVRAAVLNSSLGRKEREAVEHRLTAGELDLCYVAPERATRDRFKTLLSRARPSLLAIDEAHCISQWGHDFRPEYLALADLRGDFAQIPCIAVTATADPPTQQVVLDRLGMTDEDRFVAGFDRPNIRYVVEPKGDRPRQQLHEFIEREHPGQNGIVYCLSRNGVETTADWLTDHGHTAVPYHAGLSDHKRSEHQDRFLREDGLIVVATVAFGMGIDKPDVRFVAHLDVPKTLEAYYQETGRAGRDGRPATAWMAYRRGDVVRMRQLIDDSAENDEHRWTQRHKLNALLGYCEAPDCRRKVLLNYFGEDMGGDTCGNCDNCLRPPDTWEGTTAAQKALSCIARTGQRFGSGHVTDVLLGKDTEKIQRHDHDTVSTYGIGADRSKAEWRSVLRQLVAKGMVEVDVMGYGALTLTEDCRPVLKGRETVAFRDGAAASASPNTTKTAADDPLPADGPERELFEALRERRTQIATDQDVPPYVIFNDKTLRAMVEHRPQSKSDFRALHGVGDVKLERYGRQFLDTIREHT</sequence>
<dbReference type="GO" id="GO:0006310">
    <property type="term" value="P:DNA recombination"/>
    <property type="evidence" value="ECO:0007669"/>
    <property type="project" value="UniProtKB-UniRule"/>
</dbReference>
<dbReference type="InterPro" id="IPR036388">
    <property type="entry name" value="WH-like_DNA-bd_sf"/>
</dbReference>
<dbReference type="GO" id="GO:0030894">
    <property type="term" value="C:replisome"/>
    <property type="evidence" value="ECO:0007669"/>
    <property type="project" value="TreeGrafter"/>
</dbReference>
<keyword evidence="9" id="KW-0862">Zinc</keyword>
<evidence type="ECO:0000259" key="19">
    <source>
        <dbReference type="PROSITE" id="PS51192"/>
    </source>
</evidence>
<keyword evidence="12" id="KW-0233">DNA recombination</keyword>
<dbReference type="PROSITE" id="PS51192">
    <property type="entry name" value="HELICASE_ATP_BIND_1"/>
    <property type="match status" value="1"/>
</dbReference>
<keyword evidence="6" id="KW-0227">DNA damage</keyword>
<evidence type="ECO:0000256" key="1">
    <source>
        <dbReference type="ARBA" id="ARBA00001946"/>
    </source>
</evidence>
<evidence type="ECO:0000256" key="14">
    <source>
        <dbReference type="ARBA" id="ARBA00023235"/>
    </source>
</evidence>
<evidence type="ECO:0000256" key="9">
    <source>
        <dbReference type="ARBA" id="ARBA00022833"/>
    </source>
</evidence>
<dbReference type="FunFam" id="3.40.50.300:FF:000156">
    <property type="entry name" value="ATP-dependent DNA helicase recQ"/>
    <property type="match status" value="1"/>
</dbReference>
<dbReference type="PANTHER" id="PTHR13710">
    <property type="entry name" value="DNA HELICASE RECQ FAMILY MEMBER"/>
    <property type="match status" value="1"/>
</dbReference>
<evidence type="ECO:0000256" key="11">
    <source>
        <dbReference type="ARBA" id="ARBA00023125"/>
    </source>
</evidence>
<dbReference type="Proteomes" id="UP000000933">
    <property type="component" value="Chromosome"/>
</dbReference>
<keyword evidence="4" id="KW-0479">Metal-binding</keyword>
<dbReference type="InterPro" id="IPR032284">
    <property type="entry name" value="RecQ_Zn-bd"/>
</dbReference>
<evidence type="ECO:0000256" key="7">
    <source>
        <dbReference type="ARBA" id="ARBA00022801"/>
    </source>
</evidence>
<dbReference type="PROSITE" id="PS50967">
    <property type="entry name" value="HRDC"/>
    <property type="match status" value="1"/>
</dbReference>
<keyword evidence="8 21" id="KW-0347">Helicase</keyword>
<dbReference type="InterPro" id="IPR006293">
    <property type="entry name" value="DNA_helicase_ATP-dep_RecQ_bac"/>
</dbReference>
<dbReference type="AlphaFoldDB" id="D5H5I9"/>
<name>D5H5I9_SALRM</name>
<evidence type="ECO:0000256" key="6">
    <source>
        <dbReference type="ARBA" id="ARBA00022763"/>
    </source>
</evidence>
<keyword evidence="10" id="KW-0067">ATP-binding</keyword>
<keyword evidence="14" id="KW-0413">Isomerase</keyword>
<gene>
    <name evidence="21" type="primary">recQ</name>
    <name evidence="21" type="ordered locus">SRM_00373</name>
</gene>
<evidence type="ECO:0000256" key="10">
    <source>
        <dbReference type="ARBA" id="ARBA00022840"/>
    </source>
</evidence>
<evidence type="ECO:0000256" key="4">
    <source>
        <dbReference type="ARBA" id="ARBA00022723"/>
    </source>
</evidence>
<dbReference type="NCBIfam" id="TIGR01389">
    <property type="entry name" value="recQ"/>
    <property type="match status" value="1"/>
</dbReference>
<dbReference type="GO" id="GO:0043590">
    <property type="term" value="C:bacterial nucleoid"/>
    <property type="evidence" value="ECO:0007669"/>
    <property type="project" value="TreeGrafter"/>
</dbReference>
<dbReference type="SMART" id="SM00487">
    <property type="entry name" value="DEXDc"/>
    <property type="match status" value="1"/>
</dbReference>
<evidence type="ECO:0000256" key="3">
    <source>
        <dbReference type="ARBA" id="ARBA00005446"/>
    </source>
</evidence>
<feature type="region of interest" description="Disordered" evidence="17">
    <location>
        <begin position="526"/>
        <end position="547"/>
    </location>
</feature>
<dbReference type="PANTHER" id="PTHR13710:SF105">
    <property type="entry name" value="ATP-DEPENDENT DNA HELICASE Q1"/>
    <property type="match status" value="1"/>
</dbReference>
<dbReference type="Gene3D" id="3.40.50.300">
    <property type="entry name" value="P-loop containing nucleotide triphosphate hydrolases"/>
    <property type="match status" value="2"/>
</dbReference>
<comment type="cofactor">
    <cofactor evidence="1">
        <name>Mg(2+)</name>
        <dbReference type="ChEBI" id="CHEBI:18420"/>
    </cofactor>
</comment>
<dbReference type="KEGG" id="srm:SRM_00373"/>
<proteinExistence type="inferred from homology"/>
<dbReference type="FunFam" id="1.10.150.80:FF:000002">
    <property type="entry name" value="ATP-dependent DNA helicase RecQ"/>
    <property type="match status" value="1"/>
</dbReference>
<dbReference type="CDD" id="cd18794">
    <property type="entry name" value="SF2_C_RecQ"/>
    <property type="match status" value="1"/>
</dbReference>
<dbReference type="GO" id="GO:0005737">
    <property type="term" value="C:cytoplasm"/>
    <property type="evidence" value="ECO:0007669"/>
    <property type="project" value="TreeGrafter"/>
</dbReference>